<sequence length="341" mass="37522">MKNFTLLWLTLSLFFSFQSNAQIFDSENFNALTAGNIGTNTTGTVAGQGNFYTITNTGLNSDFQIVDAGGGDNVLQITGSSNGSGTRYIWKDGLNDFWNNTRTPTNNIIEVEFWFFTGSTTTSKNEISVEIYDTGYTKIIAGLVFFPETKIIEGLLYANGSSGLGTYYVFLGNGGTADVVLLEDTWYKAGIAFDVTTGEVTYRSSDFYLAYNGSAMGNTPFETDIVVYPGTDNTVSTTSYFDDFKVRAVATEMLLLGVDNNEISKSIKLFPNPVNDVINLTMPNTIKPDRFEISDINGRIVKTLIDKNIRNQISVSELSSGVYLLNIYSTEGKTTKKFIKN</sequence>
<gene>
    <name evidence="4" type="ORF">J8H85_04595</name>
</gene>
<proteinExistence type="predicted"/>
<evidence type="ECO:0000256" key="2">
    <source>
        <dbReference type="SAM" id="SignalP"/>
    </source>
</evidence>
<dbReference type="EMBL" id="JAGJCB010000003">
    <property type="protein sequence ID" value="MBP0903099.1"/>
    <property type="molecule type" value="Genomic_DNA"/>
</dbReference>
<dbReference type="InterPro" id="IPR026444">
    <property type="entry name" value="Secre_tail"/>
</dbReference>
<evidence type="ECO:0000259" key="3">
    <source>
        <dbReference type="Pfam" id="PF18962"/>
    </source>
</evidence>
<feature type="signal peptide" evidence="2">
    <location>
        <begin position="1"/>
        <end position="21"/>
    </location>
</feature>
<dbReference type="Proteomes" id="UP000670776">
    <property type="component" value="Unassembled WGS sequence"/>
</dbReference>
<evidence type="ECO:0000313" key="5">
    <source>
        <dbReference type="Proteomes" id="UP000670776"/>
    </source>
</evidence>
<feature type="domain" description="Secretion system C-terminal sorting" evidence="3">
    <location>
        <begin position="269"/>
        <end position="339"/>
    </location>
</feature>
<accession>A0ABS4BRB1</accession>
<organism evidence="4 5">
    <name type="scientific">Mariniflexile gromovii</name>
    <dbReference type="NCBI Taxonomy" id="362523"/>
    <lineage>
        <taxon>Bacteria</taxon>
        <taxon>Pseudomonadati</taxon>
        <taxon>Bacteroidota</taxon>
        <taxon>Flavobacteriia</taxon>
        <taxon>Flavobacteriales</taxon>
        <taxon>Flavobacteriaceae</taxon>
        <taxon>Mariniflexile</taxon>
    </lineage>
</organism>
<keyword evidence="1 2" id="KW-0732">Signal</keyword>
<dbReference type="NCBIfam" id="TIGR04183">
    <property type="entry name" value="Por_Secre_tail"/>
    <property type="match status" value="1"/>
</dbReference>
<protein>
    <submittedName>
        <fullName evidence="4">T9SS type A sorting domain-containing protein</fullName>
    </submittedName>
</protein>
<dbReference type="Pfam" id="PF18962">
    <property type="entry name" value="Por_Secre_tail"/>
    <property type="match status" value="1"/>
</dbReference>
<dbReference type="RefSeq" id="WP_209653110.1">
    <property type="nucleotide sequence ID" value="NZ_JAGJCB010000003.1"/>
</dbReference>
<evidence type="ECO:0000256" key="1">
    <source>
        <dbReference type="ARBA" id="ARBA00022729"/>
    </source>
</evidence>
<name>A0ABS4BRB1_9FLAO</name>
<comment type="caution">
    <text evidence="4">The sequence shown here is derived from an EMBL/GenBank/DDBJ whole genome shotgun (WGS) entry which is preliminary data.</text>
</comment>
<evidence type="ECO:0000313" key="4">
    <source>
        <dbReference type="EMBL" id="MBP0903099.1"/>
    </source>
</evidence>
<reference evidence="4 5" key="1">
    <citation type="submission" date="2021-04" db="EMBL/GenBank/DDBJ databases">
        <title>Mariniflexile gromovii gen. nov., sp. nov., a gliding bacterium isolated from the sea urchin Strongylocentrotus intermedius.</title>
        <authorList>
            <person name="Ko S."/>
            <person name="Le V."/>
            <person name="Ahn C.-Y."/>
            <person name="Oh H.-M."/>
        </authorList>
    </citation>
    <scope>NUCLEOTIDE SEQUENCE [LARGE SCALE GENOMIC DNA]</scope>
    <source>
        <strain evidence="4 5">KCTC 12570</strain>
    </source>
</reference>
<feature type="chain" id="PRO_5046699768" evidence="2">
    <location>
        <begin position="22"/>
        <end position="341"/>
    </location>
</feature>
<keyword evidence="5" id="KW-1185">Reference proteome</keyword>